<name>A0A1E7EN44_9STRA</name>
<keyword evidence="1" id="KW-0677">Repeat</keyword>
<feature type="domain" description="ABC transporter" evidence="4">
    <location>
        <begin position="4"/>
        <end position="258"/>
    </location>
</feature>
<dbReference type="GO" id="GO:0005524">
    <property type="term" value="F:ATP binding"/>
    <property type="evidence" value="ECO:0007669"/>
    <property type="project" value="UniProtKB-KW"/>
</dbReference>
<dbReference type="FunFam" id="3.40.50.300:FF:000011">
    <property type="entry name" value="Putative ABC transporter ATP-binding component"/>
    <property type="match status" value="1"/>
</dbReference>
<dbReference type="OrthoDB" id="2110130at2759"/>
<dbReference type="AlphaFoldDB" id="A0A1E7EN44"/>
<dbReference type="SUPFAM" id="SSF52540">
    <property type="entry name" value="P-loop containing nucleoside triphosphate hydrolases"/>
    <property type="match status" value="2"/>
</dbReference>
<dbReference type="PROSITE" id="PS00211">
    <property type="entry name" value="ABC_TRANSPORTER_1"/>
    <property type="match status" value="1"/>
</dbReference>
<dbReference type="Gene3D" id="3.40.50.300">
    <property type="entry name" value="P-loop containing nucleotide triphosphate hydrolases"/>
    <property type="match status" value="2"/>
</dbReference>
<evidence type="ECO:0000259" key="4">
    <source>
        <dbReference type="PROSITE" id="PS50893"/>
    </source>
</evidence>
<dbReference type="InterPro" id="IPR017871">
    <property type="entry name" value="ABC_transporter-like_CS"/>
</dbReference>
<sequence length="551" mass="61391">MRDVRLLNFELPNLRGGGPNLLSGANLILARGRRYGLMGRNGCGKTTFLTALSQRKIDCDEDDGGVPTTVRMLLVRQEIIGNDWSAVDTVLKSDVKRESSAEIEANKEERRKKLRQQLVGAHNRLSEIESVEGGDPEPRARKVLAGLGFTPEMQDKPTSALSGGWRMRVSLSCALFANPSLLLLDEPTNHLDLEAVLWLERYLTKTFTGTLVVVSHDRCFLDEVVTDVVHFHGSTLTTYKGDISNYESVLIENKIRQSRQREQQEAKRAHLQKYIDLHAQAGENGVKASRQRKSKQKKLDKIGEIEEVEEEEEVVLIFPDPGSFDKEMIQLEQVKFGYNENDILLEDVDLTIDLTSRVALLGRNGCGKSTLVKLCVGGLKPVSGEAKINPQCKIEYLAQHQLEQLDPDGTPLSTMVDRYPGDRSNTHIGELRRYLANFGLGGMVLPVQLIHTMSGGQKCRLCLALAMYRKPHLLVLDEPTNHLDLETTAALIEAIRNFRGGVLLVSHDQHLLTSVCNTLLVVENRKVQVLQGSSNKAAFEAYKKAVVSGKR</sequence>
<keyword evidence="6" id="KW-1185">Reference proteome</keyword>
<gene>
    <name evidence="5" type="ORF">FRACYDRAFT_197602</name>
</gene>
<dbReference type="EMBL" id="KV784386">
    <property type="protein sequence ID" value="OEU07369.1"/>
    <property type="molecule type" value="Genomic_DNA"/>
</dbReference>
<keyword evidence="2" id="KW-0547">Nucleotide-binding</keyword>
<organism evidence="5 6">
    <name type="scientific">Fragilariopsis cylindrus CCMP1102</name>
    <dbReference type="NCBI Taxonomy" id="635003"/>
    <lineage>
        <taxon>Eukaryota</taxon>
        <taxon>Sar</taxon>
        <taxon>Stramenopiles</taxon>
        <taxon>Ochrophyta</taxon>
        <taxon>Bacillariophyta</taxon>
        <taxon>Bacillariophyceae</taxon>
        <taxon>Bacillariophycidae</taxon>
        <taxon>Bacillariales</taxon>
        <taxon>Bacillariaceae</taxon>
        <taxon>Fragilariopsis</taxon>
    </lineage>
</organism>
<proteinExistence type="predicted"/>
<dbReference type="PROSITE" id="PS50893">
    <property type="entry name" value="ABC_TRANSPORTER_2"/>
    <property type="match status" value="2"/>
</dbReference>
<dbReference type="CDD" id="cd03221">
    <property type="entry name" value="ABCF_EF-3"/>
    <property type="match status" value="2"/>
</dbReference>
<dbReference type="InterPro" id="IPR032781">
    <property type="entry name" value="ABC_tran_Xtn"/>
</dbReference>
<reference evidence="5 6" key="1">
    <citation type="submission" date="2016-09" db="EMBL/GenBank/DDBJ databases">
        <title>Extensive genetic diversity and differential bi-allelic expression allows diatom success in the polar Southern Ocean.</title>
        <authorList>
            <consortium name="DOE Joint Genome Institute"/>
            <person name="Mock T."/>
            <person name="Otillar R.P."/>
            <person name="Strauss J."/>
            <person name="Dupont C."/>
            <person name="Frickenhaus S."/>
            <person name="Maumus F."/>
            <person name="Mcmullan M."/>
            <person name="Sanges R."/>
            <person name="Schmutz J."/>
            <person name="Toseland A."/>
            <person name="Valas R."/>
            <person name="Veluchamy A."/>
            <person name="Ward B.J."/>
            <person name="Allen A."/>
            <person name="Barry K."/>
            <person name="Falciatore A."/>
            <person name="Ferrante M."/>
            <person name="Fortunato A.E."/>
            <person name="Gloeckner G."/>
            <person name="Gruber A."/>
            <person name="Hipkin R."/>
            <person name="Janech M."/>
            <person name="Kroth P."/>
            <person name="Leese F."/>
            <person name="Lindquist E."/>
            <person name="Lyon B.R."/>
            <person name="Martin J."/>
            <person name="Mayer C."/>
            <person name="Parker M."/>
            <person name="Quesneville H."/>
            <person name="Raymond J."/>
            <person name="Uhlig C."/>
            <person name="Valentin K.U."/>
            <person name="Worden A.Z."/>
            <person name="Armbrust E.V."/>
            <person name="Bowler C."/>
            <person name="Green B."/>
            <person name="Moulton V."/>
            <person name="Van Oosterhout C."/>
            <person name="Grigoriev I."/>
        </authorList>
    </citation>
    <scope>NUCLEOTIDE SEQUENCE [LARGE SCALE GENOMIC DNA]</scope>
    <source>
        <strain evidence="5 6">CCMP1102</strain>
    </source>
</reference>
<dbReference type="PANTHER" id="PTHR19211:SF14">
    <property type="entry name" value="ATP-BINDING CASSETTE SUB-FAMILY F MEMBER 1"/>
    <property type="match status" value="1"/>
</dbReference>
<dbReference type="Proteomes" id="UP000095751">
    <property type="component" value="Unassembled WGS sequence"/>
</dbReference>
<dbReference type="InterPro" id="IPR027417">
    <property type="entry name" value="P-loop_NTPase"/>
</dbReference>
<dbReference type="InterPro" id="IPR050611">
    <property type="entry name" value="ABCF"/>
</dbReference>
<dbReference type="InterPro" id="IPR003439">
    <property type="entry name" value="ABC_transporter-like_ATP-bd"/>
</dbReference>
<dbReference type="InParanoid" id="A0A1E7EN44"/>
<protein>
    <submittedName>
        <fullName evidence="5">p-loop containing nucleoside triphosphate hydrolase protein</fullName>
    </submittedName>
</protein>
<evidence type="ECO:0000256" key="1">
    <source>
        <dbReference type="ARBA" id="ARBA00022737"/>
    </source>
</evidence>
<accession>A0A1E7EN44</accession>
<evidence type="ECO:0000256" key="2">
    <source>
        <dbReference type="ARBA" id="ARBA00022741"/>
    </source>
</evidence>
<feature type="domain" description="ABC transporter" evidence="4">
    <location>
        <begin position="329"/>
        <end position="549"/>
    </location>
</feature>
<evidence type="ECO:0000313" key="5">
    <source>
        <dbReference type="EMBL" id="OEU07369.1"/>
    </source>
</evidence>
<evidence type="ECO:0000256" key="3">
    <source>
        <dbReference type="ARBA" id="ARBA00022840"/>
    </source>
</evidence>
<dbReference type="Pfam" id="PF00005">
    <property type="entry name" value="ABC_tran"/>
    <property type="match status" value="2"/>
</dbReference>
<evidence type="ECO:0000313" key="6">
    <source>
        <dbReference type="Proteomes" id="UP000095751"/>
    </source>
</evidence>
<dbReference type="InterPro" id="IPR003593">
    <property type="entry name" value="AAA+_ATPase"/>
</dbReference>
<keyword evidence="3" id="KW-0067">ATP-binding</keyword>
<dbReference type="PANTHER" id="PTHR19211">
    <property type="entry name" value="ATP-BINDING TRANSPORT PROTEIN-RELATED"/>
    <property type="match status" value="1"/>
</dbReference>
<dbReference type="GO" id="GO:0016887">
    <property type="term" value="F:ATP hydrolysis activity"/>
    <property type="evidence" value="ECO:0007669"/>
    <property type="project" value="InterPro"/>
</dbReference>
<keyword evidence="5" id="KW-0378">Hydrolase</keyword>
<dbReference type="FunFam" id="3.40.50.300:FF:001092">
    <property type="entry name" value="ATP-binding cassette sub-family F member 2"/>
    <property type="match status" value="1"/>
</dbReference>
<dbReference type="KEGG" id="fcy:FRACYDRAFT_197602"/>
<dbReference type="SMART" id="SM00382">
    <property type="entry name" value="AAA"/>
    <property type="match status" value="2"/>
</dbReference>
<dbReference type="Pfam" id="PF12848">
    <property type="entry name" value="ABC_tran_Xtn"/>
    <property type="match status" value="1"/>
</dbReference>